<organism evidence="8 9">
    <name type="scientific">Ricinus communis</name>
    <name type="common">Castor bean</name>
    <dbReference type="NCBI Taxonomy" id="3988"/>
    <lineage>
        <taxon>Eukaryota</taxon>
        <taxon>Viridiplantae</taxon>
        <taxon>Streptophyta</taxon>
        <taxon>Embryophyta</taxon>
        <taxon>Tracheophyta</taxon>
        <taxon>Spermatophyta</taxon>
        <taxon>Magnoliopsida</taxon>
        <taxon>eudicotyledons</taxon>
        <taxon>Gunneridae</taxon>
        <taxon>Pentapetalae</taxon>
        <taxon>rosids</taxon>
        <taxon>fabids</taxon>
        <taxon>Malpighiales</taxon>
        <taxon>Euphorbiaceae</taxon>
        <taxon>Acalyphoideae</taxon>
        <taxon>Acalypheae</taxon>
        <taxon>Ricinus</taxon>
    </lineage>
</organism>
<dbReference type="Pfam" id="PF12819">
    <property type="entry name" value="Malectin_like"/>
    <property type="match status" value="1"/>
</dbReference>
<protein>
    <submittedName>
        <fullName evidence="8">Kinase, putative</fullName>
    </submittedName>
</protein>
<dbReference type="AlphaFoldDB" id="B9RQ91"/>
<dbReference type="GO" id="GO:0016301">
    <property type="term" value="F:kinase activity"/>
    <property type="evidence" value="ECO:0007669"/>
    <property type="project" value="UniProtKB-KW"/>
</dbReference>
<dbReference type="InterPro" id="IPR024788">
    <property type="entry name" value="Malectin-like_Carb-bd_dom"/>
</dbReference>
<evidence type="ECO:0000256" key="6">
    <source>
        <dbReference type="SAM" id="SignalP"/>
    </source>
</evidence>
<dbReference type="EMBL" id="EQ973801">
    <property type="protein sequence ID" value="EEF46330.1"/>
    <property type="molecule type" value="Genomic_DNA"/>
</dbReference>
<evidence type="ECO:0000313" key="8">
    <source>
        <dbReference type="EMBL" id="EEF46330.1"/>
    </source>
</evidence>
<keyword evidence="2" id="KW-0812">Transmembrane</keyword>
<keyword evidence="8" id="KW-0808">Transferase</keyword>
<evidence type="ECO:0000256" key="2">
    <source>
        <dbReference type="ARBA" id="ARBA00022692"/>
    </source>
</evidence>
<evidence type="ECO:0000256" key="5">
    <source>
        <dbReference type="ARBA" id="ARBA00023136"/>
    </source>
</evidence>
<keyword evidence="3 6" id="KW-0732">Signal</keyword>
<reference evidence="9" key="1">
    <citation type="journal article" date="2010" name="Nat. Biotechnol.">
        <title>Draft genome sequence of the oilseed species Ricinus communis.</title>
        <authorList>
            <person name="Chan A.P."/>
            <person name="Crabtree J."/>
            <person name="Zhao Q."/>
            <person name="Lorenzi H."/>
            <person name="Orvis J."/>
            <person name="Puiu D."/>
            <person name="Melake-Berhan A."/>
            <person name="Jones K.M."/>
            <person name="Redman J."/>
            <person name="Chen G."/>
            <person name="Cahoon E.B."/>
            <person name="Gedil M."/>
            <person name="Stanke M."/>
            <person name="Haas B.J."/>
            <person name="Wortman J.R."/>
            <person name="Fraser-Liggett C.M."/>
            <person name="Ravel J."/>
            <person name="Rabinowicz P.D."/>
        </authorList>
    </citation>
    <scope>NUCLEOTIDE SEQUENCE [LARGE SCALE GENOMIC DNA]</scope>
    <source>
        <strain evidence="9">cv. Hale</strain>
    </source>
</reference>
<comment type="subcellular location">
    <subcellularLocation>
        <location evidence="1">Membrane</location>
        <topology evidence="1">Single-pass membrane protein</topology>
    </subcellularLocation>
</comment>
<evidence type="ECO:0000256" key="4">
    <source>
        <dbReference type="ARBA" id="ARBA00022989"/>
    </source>
</evidence>
<dbReference type="PANTHER" id="PTHR45631:SF180">
    <property type="entry name" value="PROTEIN KINASE DOMAIN-CONTAINING PROTEIN"/>
    <property type="match status" value="1"/>
</dbReference>
<keyword evidence="8" id="KW-0418">Kinase</keyword>
<keyword evidence="5" id="KW-0472">Membrane</keyword>
<gene>
    <name evidence="8" type="ORF">RCOM_1486690</name>
</gene>
<dbReference type="STRING" id="3988.B9RQ91"/>
<dbReference type="InParanoid" id="B9RQ91"/>
<keyword evidence="9" id="KW-1185">Reference proteome</keyword>
<feature type="domain" description="Malectin-like" evidence="7">
    <location>
        <begin position="55"/>
        <end position="123"/>
    </location>
</feature>
<feature type="signal peptide" evidence="6">
    <location>
        <begin position="1"/>
        <end position="23"/>
    </location>
</feature>
<dbReference type="Proteomes" id="UP000008311">
    <property type="component" value="Unassembled WGS sequence"/>
</dbReference>
<keyword evidence="4" id="KW-1133">Transmembrane helix</keyword>
<evidence type="ECO:0000313" key="9">
    <source>
        <dbReference type="Proteomes" id="UP000008311"/>
    </source>
</evidence>
<name>B9RQ91_RICCO</name>
<dbReference type="PANTHER" id="PTHR45631">
    <property type="entry name" value="OS07G0107800 PROTEIN-RELATED"/>
    <property type="match status" value="1"/>
</dbReference>
<accession>B9RQ91</accession>
<feature type="chain" id="PRO_5002888516" evidence="6">
    <location>
        <begin position="24"/>
        <end position="139"/>
    </location>
</feature>
<evidence type="ECO:0000259" key="7">
    <source>
        <dbReference type="Pfam" id="PF12819"/>
    </source>
</evidence>
<evidence type="ECO:0000256" key="1">
    <source>
        <dbReference type="ARBA" id="ARBA00004167"/>
    </source>
</evidence>
<proteinExistence type="predicted"/>
<sequence>MVVFCRFLFKFLCVLAHTVLVHGQNQSGISVSLSLCLSGFISLDCGLAVNSSYTAETGISKSISSEFNLINQQIQNVRAFPEGVRNCYNVELVKDTKYLIRVIFLYGNYDGLNKIPAFDLHLGLINGILCKSPIQPLVT</sequence>
<dbReference type="GO" id="GO:0016020">
    <property type="term" value="C:membrane"/>
    <property type="evidence" value="ECO:0007669"/>
    <property type="project" value="UniProtKB-SubCell"/>
</dbReference>
<evidence type="ECO:0000256" key="3">
    <source>
        <dbReference type="ARBA" id="ARBA00022729"/>
    </source>
</evidence>